<organism evidence="3 4">
    <name type="scientific">Nocardiopsis metallicus</name>
    <dbReference type="NCBI Taxonomy" id="179819"/>
    <lineage>
        <taxon>Bacteria</taxon>
        <taxon>Bacillati</taxon>
        <taxon>Actinomycetota</taxon>
        <taxon>Actinomycetes</taxon>
        <taxon>Streptosporangiales</taxon>
        <taxon>Nocardiopsidaceae</taxon>
        <taxon>Nocardiopsis</taxon>
    </lineage>
</organism>
<dbReference type="Proteomes" id="UP000579647">
    <property type="component" value="Unassembled WGS sequence"/>
</dbReference>
<dbReference type="EC" id="2.1.1.171" evidence="3"/>
<dbReference type="GO" id="GO:0052913">
    <property type="term" value="F:16S rRNA (guanine(966)-N(2))-methyltransferase activity"/>
    <property type="evidence" value="ECO:0007669"/>
    <property type="project" value="UniProtKB-EC"/>
</dbReference>
<keyword evidence="4" id="KW-1185">Reference proteome</keyword>
<dbReference type="PANTHER" id="PTHR43542">
    <property type="entry name" value="METHYLTRANSFERASE"/>
    <property type="match status" value="1"/>
</dbReference>
<dbReference type="InterPro" id="IPR002052">
    <property type="entry name" value="DNA_methylase_N6_adenine_CS"/>
</dbReference>
<keyword evidence="1 3" id="KW-0489">Methyltransferase</keyword>
<dbReference type="EMBL" id="JACHDO010000001">
    <property type="protein sequence ID" value="MBB5495320.1"/>
    <property type="molecule type" value="Genomic_DNA"/>
</dbReference>
<dbReference type="SUPFAM" id="SSF53335">
    <property type="entry name" value="S-adenosyl-L-methionine-dependent methyltransferases"/>
    <property type="match status" value="1"/>
</dbReference>
<evidence type="ECO:0000313" key="3">
    <source>
        <dbReference type="EMBL" id="MBB5495320.1"/>
    </source>
</evidence>
<dbReference type="CDD" id="cd02440">
    <property type="entry name" value="AdoMet_MTases"/>
    <property type="match status" value="1"/>
</dbReference>
<name>A0A840WEA1_9ACTN</name>
<dbReference type="GO" id="GO:0003676">
    <property type="term" value="F:nucleic acid binding"/>
    <property type="evidence" value="ECO:0007669"/>
    <property type="project" value="InterPro"/>
</dbReference>
<accession>A0A840WEA1</accession>
<evidence type="ECO:0000256" key="1">
    <source>
        <dbReference type="ARBA" id="ARBA00022603"/>
    </source>
</evidence>
<dbReference type="Gene3D" id="3.40.50.150">
    <property type="entry name" value="Vaccinia Virus protein VP39"/>
    <property type="match status" value="1"/>
</dbReference>
<dbReference type="RefSeq" id="WP_184369987.1">
    <property type="nucleotide sequence ID" value="NZ_BAAAKM010000030.1"/>
</dbReference>
<dbReference type="AlphaFoldDB" id="A0A840WEA1"/>
<dbReference type="InterPro" id="IPR029063">
    <property type="entry name" value="SAM-dependent_MTases_sf"/>
</dbReference>
<protein>
    <submittedName>
        <fullName evidence="3">16S rRNA (Guanine966-N2)-methyltransferase</fullName>
        <ecNumber evidence="3">2.1.1.171</ecNumber>
    </submittedName>
</protein>
<evidence type="ECO:0000256" key="2">
    <source>
        <dbReference type="ARBA" id="ARBA00022679"/>
    </source>
</evidence>
<dbReference type="Pfam" id="PF03602">
    <property type="entry name" value="Cons_hypoth95"/>
    <property type="match status" value="1"/>
</dbReference>
<dbReference type="NCBIfam" id="TIGR00095">
    <property type="entry name" value="16S rRNA (guanine(966)-N(2))-methyltransferase RsmD"/>
    <property type="match status" value="1"/>
</dbReference>
<dbReference type="InterPro" id="IPR004398">
    <property type="entry name" value="RNA_MeTrfase_RsmD"/>
</dbReference>
<proteinExistence type="predicted"/>
<keyword evidence="2 3" id="KW-0808">Transferase</keyword>
<dbReference type="PROSITE" id="PS00092">
    <property type="entry name" value="N6_MTASE"/>
    <property type="match status" value="1"/>
</dbReference>
<reference evidence="3 4" key="1">
    <citation type="submission" date="2020-08" db="EMBL/GenBank/DDBJ databases">
        <title>Sequencing the genomes of 1000 actinobacteria strains.</title>
        <authorList>
            <person name="Klenk H.-P."/>
        </authorList>
    </citation>
    <scope>NUCLEOTIDE SEQUENCE [LARGE SCALE GENOMIC DNA]</scope>
    <source>
        <strain evidence="3 4">DSM 44598</strain>
    </source>
</reference>
<sequence length="188" mass="20156">MTRIIAGAAGGRRISAPDGRTTRPTSDRAREALFASVQSDLGPLDGLRVMDLYAGSGAIGLEALSRGASHALLVEADRKAAQVVKENIATLRLPGAELAADRVERVLARGNLGAPYDLVVADPPYAVTDDEVASVLSALVEHGWLAEDAVLVVERSKRTPEPAWPEGIERDRSRKYGEAILWYARTTE</sequence>
<dbReference type="PIRSF" id="PIRSF004553">
    <property type="entry name" value="CHP00095"/>
    <property type="match status" value="1"/>
</dbReference>
<gene>
    <name evidence="3" type="ORF">HNR07_006457</name>
</gene>
<dbReference type="PANTHER" id="PTHR43542:SF1">
    <property type="entry name" value="METHYLTRANSFERASE"/>
    <property type="match status" value="1"/>
</dbReference>
<evidence type="ECO:0000313" key="4">
    <source>
        <dbReference type="Proteomes" id="UP000579647"/>
    </source>
</evidence>
<comment type="caution">
    <text evidence="3">The sequence shown here is derived from an EMBL/GenBank/DDBJ whole genome shotgun (WGS) entry which is preliminary data.</text>
</comment>